<dbReference type="PANTHER" id="PTHR42788">
    <property type="entry name" value="TAURINE IMPORT ATP-BINDING PROTEIN-RELATED"/>
    <property type="match status" value="1"/>
</dbReference>
<dbReference type="EMBL" id="SMAJ01000008">
    <property type="protein sequence ID" value="TCT06319.1"/>
    <property type="molecule type" value="Genomic_DNA"/>
</dbReference>
<dbReference type="SUPFAM" id="SSF52540">
    <property type="entry name" value="P-loop containing nucleoside triphosphate hydrolases"/>
    <property type="match status" value="1"/>
</dbReference>
<gene>
    <name evidence="7" type="ORF">EDC26_10855</name>
</gene>
<evidence type="ECO:0000256" key="5">
    <source>
        <dbReference type="ARBA" id="ARBA00022840"/>
    </source>
</evidence>
<dbReference type="InterPro" id="IPR050166">
    <property type="entry name" value="ABC_transporter_ATP-bind"/>
</dbReference>
<keyword evidence="5 7" id="KW-0067">ATP-binding</keyword>
<dbReference type="GO" id="GO:0005524">
    <property type="term" value="F:ATP binding"/>
    <property type="evidence" value="ECO:0007669"/>
    <property type="project" value="UniProtKB-KW"/>
</dbReference>
<evidence type="ECO:0000313" key="7">
    <source>
        <dbReference type="EMBL" id="TCT06319.1"/>
    </source>
</evidence>
<dbReference type="PANTHER" id="PTHR42788:SF13">
    <property type="entry name" value="ALIPHATIC SULFONATES IMPORT ATP-BINDING PROTEIN SSUB"/>
    <property type="match status" value="1"/>
</dbReference>
<dbReference type="InterPro" id="IPR003593">
    <property type="entry name" value="AAA+_ATPase"/>
</dbReference>
<keyword evidence="4" id="KW-0547">Nucleotide-binding</keyword>
<keyword evidence="3" id="KW-0472">Membrane</keyword>
<comment type="caution">
    <text evidence="7">The sequence shown here is derived from an EMBL/GenBank/DDBJ whole genome shotgun (WGS) entry which is preliminary data.</text>
</comment>
<dbReference type="SMART" id="SM00382">
    <property type="entry name" value="AAA"/>
    <property type="match status" value="1"/>
</dbReference>
<evidence type="ECO:0000256" key="1">
    <source>
        <dbReference type="ARBA" id="ARBA00005417"/>
    </source>
</evidence>
<keyword evidence="2" id="KW-0813">Transport</keyword>
<name>A0A4R3M281_9BURK</name>
<dbReference type="PROSITE" id="PS00211">
    <property type="entry name" value="ABC_TRANSPORTER_1"/>
    <property type="match status" value="1"/>
</dbReference>
<evidence type="ECO:0000256" key="4">
    <source>
        <dbReference type="ARBA" id="ARBA00022741"/>
    </source>
</evidence>
<dbReference type="Proteomes" id="UP000295525">
    <property type="component" value="Unassembled WGS sequence"/>
</dbReference>
<sequence>MGLQLMFDDSRPGSGIEVRGLSHVFEGAGGHPLKVLDDVSFRIDKGEFVSIVGPSGCGKSTLLEIVAGLQDFQSGIVTIGGAKPRRGNRDMGLMFARDCLLPWRSALENVALGLEVRSVPGDRRAQCEQWLNEVQLGEFVNALPAQLSQGMRQRVALARTFALEVPYLIMDEPFGALDAQTKVALGGVLMQVWEKHADRTVMFVTHDLSEAIALSDRVIVLSRRPGRIIADIRIELDRPRQADSLQQSAEFHAIYSELWGLLRKEVSAAPAMTRTEVLT</sequence>
<reference evidence="7 8" key="1">
    <citation type="submission" date="2019-03" db="EMBL/GenBank/DDBJ databases">
        <title>Genomic Encyclopedia of Type Strains, Phase IV (KMG-IV): sequencing the most valuable type-strain genomes for metagenomic binning, comparative biology and taxonomic classification.</title>
        <authorList>
            <person name="Goeker M."/>
        </authorList>
    </citation>
    <scope>NUCLEOTIDE SEQUENCE [LARGE SCALE GENOMIC DNA]</scope>
    <source>
        <strain evidence="7 8">DSM 24591</strain>
    </source>
</reference>
<dbReference type="PROSITE" id="PS50893">
    <property type="entry name" value="ABC_TRANSPORTER_2"/>
    <property type="match status" value="1"/>
</dbReference>
<protein>
    <submittedName>
        <fullName evidence="7">NitT/TauT family transport system ATP-binding protein</fullName>
    </submittedName>
</protein>
<dbReference type="OrthoDB" id="8683598at2"/>
<dbReference type="AlphaFoldDB" id="A0A4R3M281"/>
<keyword evidence="3" id="KW-1003">Cell membrane</keyword>
<evidence type="ECO:0000313" key="8">
    <source>
        <dbReference type="Proteomes" id="UP000295525"/>
    </source>
</evidence>
<dbReference type="Gene3D" id="3.40.50.300">
    <property type="entry name" value="P-loop containing nucleotide triphosphate hydrolases"/>
    <property type="match status" value="1"/>
</dbReference>
<dbReference type="InterPro" id="IPR003439">
    <property type="entry name" value="ABC_transporter-like_ATP-bd"/>
</dbReference>
<evidence type="ECO:0000256" key="3">
    <source>
        <dbReference type="ARBA" id="ARBA00022475"/>
    </source>
</evidence>
<comment type="similarity">
    <text evidence="1">Belongs to the ABC transporter superfamily.</text>
</comment>
<dbReference type="InterPro" id="IPR027417">
    <property type="entry name" value="P-loop_NTPase"/>
</dbReference>
<dbReference type="CDD" id="cd03293">
    <property type="entry name" value="ABC_NrtD_SsuB_transporters"/>
    <property type="match status" value="1"/>
</dbReference>
<dbReference type="GO" id="GO:0016887">
    <property type="term" value="F:ATP hydrolysis activity"/>
    <property type="evidence" value="ECO:0007669"/>
    <property type="project" value="InterPro"/>
</dbReference>
<organism evidence="7 8">
    <name type="scientific">Paralcaligenes ureilyticus</name>
    <dbReference type="NCBI Taxonomy" id="627131"/>
    <lineage>
        <taxon>Bacteria</taxon>
        <taxon>Pseudomonadati</taxon>
        <taxon>Pseudomonadota</taxon>
        <taxon>Betaproteobacteria</taxon>
        <taxon>Burkholderiales</taxon>
        <taxon>Alcaligenaceae</taxon>
        <taxon>Paralcaligenes</taxon>
    </lineage>
</organism>
<evidence type="ECO:0000259" key="6">
    <source>
        <dbReference type="PROSITE" id="PS50893"/>
    </source>
</evidence>
<dbReference type="Pfam" id="PF00005">
    <property type="entry name" value="ABC_tran"/>
    <property type="match status" value="1"/>
</dbReference>
<dbReference type="InterPro" id="IPR017871">
    <property type="entry name" value="ABC_transporter-like_CS"/>
</dbReference>
<keyword evidence="8" id="KW-1185">Reference proteome</keyword>
<evidence type="ECO:0000256" key="2">
    <source>
        <dbReference type="ARBA" id="ARBA00022448"/>
    </source>
</evidence>
<accession>A0A4R3M281</accession>
<proteinExistence type="inferred from homology"/>
<feature type="domain" description="ABC transporter" evidence="6">
    <location>
        <begin position="16"/>
        <end position="248"/>
    </location>
</feature>